<dbReference type="STRING" id="35608.A0A2U1M3F3"/>
<accession>A0A2U1M3F3</accession>
<dbReference type="Pfam" id="PF03949">
    <property type="entry name" value="Malic_M"/>
    <property type="match status" value="1"/>
</dbReference>
<proteinExistence type="predicted"/>
<keyword evidence="1" id="KW-0732">Signal</keyword>
<gene>
    <name evidence="3" type="ORF">CTI12_AA424790</name>
</gene>
<reference evidence="3 4" key="1">
    <citation type="journal article" date="2018" name="Mol. Plant">
        <title>The genome of Artemisia annua provides insight into the evolution of Asteraceae family and artemisinin biosynthesis.</title>
        <authorList>
            <person name="Shen Q."/>
            <person name="Zhang L."/>
            <person name="Liao Z."/>
            <person name="Wang S."/>
            <person name="Yan T."/>
            <person name="Shi P."/>
            <person name="Liu M."/>
            <person name="Fu X."/>
            <person name="Pan Q."/>
            <person name="Wang Y."/>
            <person name="Lv Z."/>
            <person name="Lu X."/>
            <person name="Zhang F."/>
            <person name="Jiang W."/>
            <person name="Ma Y."/>
            <person name="Chen M."/>
            <person name="Hao X."/>
            <person name="Li L."/>
            <person name="Tang Y."/>
            <person name="Lv G."/>
            <person name="Zhou Y."/>
            <person name="Sun X."/>
            <person name="Brodelius P.E."/>
            <person name="Rose J.K.C."/>
            <person name="Tang K."/>
        </authorList>
    </citation>
    <scope>NUCLEOTIDE SEQUENCE [LARGE SCALE GENOMIC DNA]</scope>
    <source>
        <strain evidence="4">cv. Huhao1</strain>
        <tissue evidence="3">Leaf</tissue>
    </source>
</reference>
<dbReference type="InterPro" id="IPR012302">
    <property type="entry name" value="Malic_NAD-bd"/>
</dbReference>
<evidence type="ECO:0000313" key="4">
    <source>
        <dbReference type="Proteomes" id="UP000245207"/>
    </source>
</evidence>
<dbReference type="SUPFAM" id="SSF51735">
    <property type="entry name" value="NAD(P)-binding Rossmann-fold domains"/>
    <property type="match status" value="1"/>
</dbReference>
<dbReference type="Proteomes" id="UP000245207">
    <property type="component" value="Unassembled WGS sequence"/>
</dbReference>
<feature type="signal peptide" evidence="1">
    <location>
        <begin position="1"/>
        <end position="22"/>
    </location>
</feature>
<dbReference type="EMBL" id="PKPP01006666">
    <property type="protein sequence ID" value="PWA55773.1"/>
    <property type="molecule type" value="Genomic_DNA"/>
</dbReference>
<dbReference type="Gene3D" id="3.40.50.720">
    <property type="entry name" value="NAD(P)-binding Rossmann-like Domain"/>
    <property type="match status" value="1"/>
</dbReference>
<comment type="caution">
    <text evidence="3">The sequence shown here is derived from an EMBL/GenBank/DDBJ whole genome shotgun (WGS) entry which is preliminary data.</text>
</comment>
<dbReference type="InterPro" id="IPR036291">
    <property type="entry name" value="NAD(P)-bd_dom_sf"/>
</dbReference>
<evidence type="ECO:0000313" key="3">
    <source>
        <dbReference type="EMBL" id="PWA55773.1"/>
    </source>
</evidence>
<feature type="chain" id="PRO_5015593725" evidence="1">
    <location>
        <begin position="23"/>
        <end position="291"/>
    </location>
</feature>
<evidence type="ECO:0000256" key="1">
    <source>
        <dbReference type="SAM" id="SignalP"/>
    </source>
</evidence>
<name>A0A2U1M3F3_ARTAN</name>
<organism evidence="3 4">
    <name type="scientific">Artemisia annua</name>
    <name type="common">Sweet wormwood</name>
    <dbReference type="NCBI Taxonomy" id="35608"/>
    <lineage>
        <taxon>Eukaryota</taxon>
        <taxon>Viridiplantae</taxon>
        <taxon>Streptophyta</taxon>
        <taxon>Embryophyta</taxon>
        <taxon>Tracheophyta</taxon>
        <taxon>Spermatophyta</taxon>
        <taxon>Magnoliopsida</taxon>
        <taxon>eudicotyledons</taxon>
        <taxon>Gunneridae</taxon>
        <taxon>Pentapetalae</taxon>
        <taxon>asterids</taxon>
        <taxon>campanulids</taxon>
        <taxon>Asterales</taxon>
        <taxon>Asteraceae</taxon>
        <taxon>Asteroideae</taxon>
        <taxon>Anthemideae</taxon>
        <taxon>Artemisiinae</taxon>
        <taxon>Artemisia</taxon>
    </lineage>
</organism>
<dbReference type="GO" id="GO:0051287">
    <property type="term" value="F:NAD binding"/>
    <property type="evidence" value="ECO:0007669"/>
    <property type="project" value="InterPro"/>
</dbReference>
<sequence length="291" mass="32827">MQVVFILFFAIVIISNPNWSQGRSEAVDDYDYVRHLHVVDVRVCSGRPMTIVASLSHSLVGLLQETSRIFDGDELHNLFKQAKLFDADYDEWRVELVKLKLQNGSCAVLLTWEVELELLLEHTYYNDPTTCFNLSRSGEIGYCNQGNNMYLFHGTGLGTLLSGAQRISDDMLQAEMSVIQRYAPLEAKNAKPPQTAAEVGGQHFTKKVLTPNFALHFFIDKSPSLICCNQRMTEMNYMSPKKTILNKIGATSMPVIINPALSGLGRLDRWRKECDSGLEAWLDLQEVLGNF</sequence>
<keyword evidence="4" id="KW-1185">Reference proteome</keyword>
<protein>
    <submittedName>
        <fullName evidence="3">NAD-dependent malic enzyme 62 kDa isoform, mitochondrial</fullName>
    </submittedName>
</protein>
<evidence type="ECO:0000259" key="2">
    <source>
        <dbReference type="Pfam" id="PF03949"/>
    </source>
</evidence>
<dbReference type="AlphaFoldDB" id="A0A2U1M3F3"/>
<feature type="domain" description="Malic enzyme NAD-binding" evidence="2">
    <location>
        <begin position="136"/>
        <end position="186"/>
    </location>
</feature>